<gene>
    <name evidence="3" type="primary">LOC111087715</name>
</gene>
<dbReference type="Proteomes" id="UP000694941">
    <property type="component" value="Unplaced"/>
</dbReference>
<protein>
    <submittedName>
        <fullName evidence="3">Uncharacterized protein LOC111087715</fullName>
    </submittedName>
</protein>
<evidence type="ECO:0000256" key="1">
    <source>
        <dbReference type="SAM" id="MobiDB-lite"/>
    </source>
</evidence>
<dbReference type="GeneID" id="111087715"/>
<proteinExistence type="predicted"/>
<accession>A0ABM1T581</accession>
<evidence type="ECO:0000313" key="3">
    <source>
        <dbReference type="RefSeq" id="XP_022251037.1"/>
    </source>
</evidence>
<dbReference type="RefSeq" id="XP_022251037.1">
    <property type="nucleotide sequence ID" value="XM_022395329.1"/>
</dbReference>
<feature type="compositionally biased region" description="Polar residues" evidence="1">
    <location>
        <begin position="171"/>
        <end position="184"/>
    </location>
</feature>
<feature type="region of interest" description="Disordered" evidence="1">
    <location>
        <begin position="23"/>
        <end position="55"/>
    </location>
</feature>
<evidence type="ECO:0000313" key="2">
    <source>
        <dbReference type="Proteomes" id="UP000694941"/>
    </source>
</evidence>
<reference evidence="3" key="1">
    <citation type="submission" date="2025-08" db="UniProtKB">
        <authorList>
            <consortium name="RefSeq"/>
        </authorList>
    </citation>
    <scope>IDENTIFICATION</scope>
    <source>
        <tissue evidence="3">Muscle</tissue>
    </source>
</reference>
<sequence length="376" mass="42547">MVWPDLKKWKRVFLPTKLLRNGRKNKNKSTLDGSRDLSNIPRETTRPPRTVRDTRQVHPQEPEKINVIGKDCTIVVTNYGDHWETLSKDCKESKEPDIWQLNSQQFVFDEIRKDSLEDFRDTPIPSIEGCRDIDCPVEYNSKGSTVEDQKYGYFVKGESSKYFQTNVTFDESSTSSENCKGSTGSEERDGHSEPSSSCIEGENVVEQNLNGSSIVSKKNIEKHLNGFCGYVNTKECDSGYWSKKNGECFETVHFAEGLPESQAEVSKFEVEREKTDSIKIQCLLEQERENVRHEKRSVAQLQLSRDVINLARTCGHSPVVRLCRDIGGGHSPVVALYRDITAGHSPVVALCREISGGYSPVVTLCRDINGVRFEQL</sequence>
<feature type="compositionally biased region" description="Basic and acidic residues" evidence="1">
    <location>
        <begin position="43"/>
        <end position="55"/>
    </location>
</feature>
<keyword evidence="2" id="KW-1185">Reference proteome</keyword>
<feature type="region of interest" description="Disordered" evidence="1">
    <location>
        <begin position="171"/>
        <end position="198"/>
    </location>
</feature>
<organism evidence="2 3">
    <name type="scientific">Limulus polyphemus</name>
    <name type="common">Atlantic horseshoe crab</name>
    <dbReference type="NCBI Taxonomy" id="6850"/>
    <lineage>
        <taxon>Eukaryota</taxon>
        <taxon>Metazoa</taxon>
        <taxon>Ecdysozoa</taxon>
        <taxon>Arthropoda</taxon>
        <taxon>Chelicerata</taxon>
        <taxon>Merostomata</taxon>
        <taxon>Xiphosura</taxon>
        <taxon>Limulidae</taxon>
        <taxon>Limulus</taxon>
    </lineage>
</organism>
<name>A0ABM1T581_LIMPO</name>